<dbReference type="RefSeq" id="WP_041157195.1">
    <property type="nucleotide sequence ID" value="NZ_CBCRVP010000028.1"/>
</dbReference>
<evidence type="ECO:0000313" key="3">
    <source>
        <dbReference type="Proteomes" id="UP000031977"/>
    </source>
</evidence>
<name>A0A0C3HM38_9VIBR</name>
<keyword evidence="3" id="KW-1185">Reference proteome</keyword>
<feature type="chain" id="PRO_5002178353" evidence="1">
    <location>
        <begin position="21"/>
        <end position="110"/>
    </location>
</feature>
<dbReference type="STRING" id="50718.SU60_20765"/>
<protein>
    <submittedName>
        <fullName evidence="2">MSHA biogenesis protein MshK</fullName>
    </submittedName>
</protein>
<evidence type="ECO:0000313" key="2">
    <source>
        <dbReference type="EMBL" id="KIN09191.1"/>
    </source>
</evidence>
<evidence type="ECO:0000256" key="1">
    <source>
        <dbReference type="SAM" id="SignalP"/>
    </source>
</evidence>
<dbReference type="OrthoDB" id="5917619at2"/>
<comment type="caution">
    <text evidence="2">The sequence shown here is derived from an EMBL/GenBank/DDBJ whole genome shotgun (WGS) entry which is preliminary data.</text>
</comment>
<sequence length="110" mass="12195">MVKQLIISMFLVVAAGTAWANQDPTAPFDWQAPATDSSATPQVKQYPVPTLNSIVCKPNARCIAILNNHIVEQGERVEGYRVARITSDFVTLKRGNRVWKLALFGLNVKK</sequence>
<reference evidence="2 3" key="1">
    <citation type="submission" date="2015-01" db="EMBL/GenBank/DDBJ databases">
        <title>Draft genome of Vibrio mytili type strain CAIM 528.</title>
        <authorList>
            <person name="Gonzalez-Castillo A."/>
            <person name="Gomez-Gil B."/>
            <person name="Enciso-Ibarra J."/>
        </authorList>
    </citation>
    <scope>NUCLEOTIDE SEQUENCE [LARGE SCALE GENOMIC DNA]</scope>
    <source>
        <strain evidence="2 3">CAIM 528</strain>
    </source>
</reference>
<dbReference type="EMBL" id="JXOK01000092">
    <property type="protein sequence ID" value="KIN09191.1"/>
    <property type="molecule type" value="Genomic_DNA"/>
</dbReference>
<organism evidence="2 3">
    <name type="scientific">Vibrio mytili</name>
    <dbReference type="NCBI Taxonomy" id="50718"/>
    <lineage>
        <taxon>Bacteria</taxon>
        <taxon>Pseudomonadati</taxon>
        <taxon>Pseudomonadota</taxon>
        <taxon>Gammaproteobacteria</taxon>
        <taxon>Vibrionales</taxon>
        <taxon>Vibrionaceae</taxon>
        <taxon>Vibrio</taxon>
    </lineage>
</organism>
<dbReference type="AlphaFoldDB" id="A0A0C3HM38"/>
<feature type="signal peptide" evidence="1">
    <location>
        <begin position="1"/>
        <end position="20"/>
    </location>
</feature>
<gene>
    <name evidence="2" type="ORF">SU60_20765</name>
</gene>
<keyword evidence="1" id="KW-0732">Signal</keyword>
<accession>A0A0C3HM38</accession>
<proteinExistence type="predicted"/>
<dbReference type="Proteomes" id="UP000031977">
    <property type="component" value="Unassembled WGS sequence"/>
</dbReference>